<protein>
    <submittedName>
        <fullName evidence="3">Putative HNH nuclease</fullName>
    </submittedName>
</protein>
<evidence type="ECO:0000313" key="4">
    <source>
        <dbReference type="Proteomes" id="UP000035763"/>
    </source>
</evidence>
<name>W6JT85_9MICO</name>
<dbReference type="Proteomes" id="UP000035763">
    <property type="component" value="Unassembled WGS sequence"/>
</dbReference>
<comment type="caution">
    <text evidence="3">The sequence shown here is derived from an EMBL/GenBank/DDBJ whole genome shotgun (WGS) entry which is preliminary data.</text>
</comment>
<evidence type="ECO:0000256" key="1">
    <source>
        <dbReference type="SAM" id="MobiDB-lite"/>
    </source>
</evidence>
<dbReference type="InterPro" id="IPR003615">
    <property type="entry name" value="HNH_nuc"/>
</dbReference>
<dbReference type="InterPro" id="IPR003870">
    <property type="entry name" value="DUF222"/>
</dbReference>
<sequence>MARALDGMPNTHRALTAGLIEIAHAAAVASATNCLSEDHRAEVDALLADRLVGITAKRLGQIAAKYAAELDPQAVVAKHKKARSERAVWTRPAPDGMTYLTIFGPLTDVISALAALRRHAKTVANGGLDEEDPAEGRTESQIMADAALRWLAGRDRHQAQPVALNLVMHPDSLFGPNGHYTSTPCPSGSFAAIRTKSGTANAPYAPASARSSTATHAGPTDAEPTVPERGDTEPGDTEPGDGEVNVPPAGSRPRTAPGETDPTTGAAFGSAHTDLDPSDRPDPIIWPGGGARTGRVNTPAWLVGHGPMPAPLARALLLHGCHPEGQDPDSQDPGSPHRGGSTGFDPASRPGHTVDPSGSATANRAAQVTFRRIFTSPDGRDLAALESTARLFPAGVRRALILRDDHCRTPHCDADIRHADHVHPAARGGLTALLNGQGLSVRCNYTKDLPGFTTRVLTQDEIAGYAAGDAADPNTHLARQAGPHTHVTAITTPTGHTYLSVAPPLLG</sequence>
<dbReference type="EMBL" id="CAJA01000006">
    <property type="protein sequence ID" value="CCH71671.1"/>
    <property type="molecule type" value="Genomic_DNA"/>
</dbReference>
<evidence type="ECO:0000259" key="2">
    <source>
        <dbReference type="Pfam" id="PF02720"/>
    </source>
</evidence>
<evidence type="ECO:0000313" key="3">
    <source>
        <dbReference type="EMBL" id="CCH71671.1"/>
    </source>
</evidence>
<reference evidence="3 4" key="1">
    <citation type="journal article" date="2013" name="ISME J.">
        <title>A metabolic model for members of the genus Tetrasphaera involved in enhanced biological phosphorus removal.</title>
        <authorList>
            <person name="Kristiansen R."/>
            <person name="Nguyen H.T.T."/>
            <person name="Saunders A.M."/>
            <person name="Nielsen J.L."/>
            <person name="Wimmer R."/>
            <person name="Le V.Q."/>
            <person name="McIlroy S.J."/>
            <person name="Petrovski S."/>
            <person name="Seviour R.J."/>
            <person name="Calteau A."/>
            <person name="Nielsen K.L."/>
            <person name="Nielsen P.H."/>
        </authorList>
    </citation>
    <scope>NUCLEOTIDE SEQUENCE [LARGE SCALE GENOMIC DNA]</scope>
    <source>
        <strain evidence="3 4">Ben110</strain>
    </source>
</reference>
<dbReference type="STRING" id="1193182.BN11_1030001"/>
<organism evidence="3 4">
    <name type="scientific">Nostocoides australiense Ben110</name>
    <dbReference type="NCBI Taxonomy" id="1193182"/>
    <lineage>
        <taxon>Bacteria</taxon>
        <taxon>Bacillati</taxon>
        <taxon>Actinomycetota</taxon>
        <taxon>Actinomycetes</taxon>
        <taxon>Micrococcales</taxon>
        <taxon>Intrasporangiaceae</taxon>
        <taxon>Nostocoides</taxon>
    </lineage>
</organism>
<dbReference type="AlphaFoldDB" id="W6JT85"/>
<dbReference type="Pfam" id="PF02720">
    <property type="entry name" value="DUF222"/>
    <property type="match status" value="1"/>
</dbReference>
<feature type="region of interest" description="Disordered" evidence="1">
    <location>
        <begin position="320"/>
        <end position="363"/>
    </location>
</feature>
<accession>W6JT85</accession>
<keyword evidence="4" id="KW-1185">Reference proteome</keyword>
<feature type="domain" description="DUF222" evidence="2">
    <location>
        <begin position="2"/>
        <end position="151"/>
    </location>
</feature>
<dbReference type="CDD" id="cd00085">
    <property type="entry name" value="HNHc"/>
    <property type="match status" value="1"/>
</dbReference>
<feature type="compositionally biased region" description="Basic and acidic residues" evidence="1">
    <location>
        <begin position="273"/>
        <end position="282"/>
    </location>
</feature>
<proteinExistence type="predicted"/>
<feature type="region of interest" description="Disordered" evidence="1">
    <location>
        <begin position="201"/>
        <end position="291"/>
    </location>
</feature>
<gene>
    <name evidence="3" type="ORF">BN11_1030001</name>
</gene>